<accession>A0ACC2VMJ7</accession>
<dbReference type="Proteomes" id="UP001227268">
    <property type="component" value="Unassembled WGS sequence"/>
</dbReference>
<organism evidence="1 2">
    <name type="scientific">Naganishia friedmannii</name>
    <dbReference type="NCBI Taxonomy" id="89922"/>
    <lineage>
        <taxon>Eukaryota</taxon>
        <taxon>Fungi</taxon>
        <taxon>Dikarya</taxon>
        <taxon>Basidiomycota</taxon>
        <taxon>Agaricomycotina</taxon>
        <taxon>Tremellomycetes</taxon>
        <taxon>Filobasidiales</taxon>
        <taxon>Filobasidiaceae</taxon>
        <taxon>Naganishia</taxon>
    </lineage>
</organism>
<evidence type="ECO:0000313" key="2">
    <source>
        <dbReference type="Proteomes" id="UP001227268"/>
    </source>
</evidence>
<evidence type="ECO:0000313" key="1">
    <source>
        <dbReference type="EMBL" id="KAJ9099767.1"/>
    </source>
</evidence>
<dbReference type="EMBL" id="JASBWT010000012">
    <property type="protein sequence ID" value="KAJ9099767.1"/>
    <property type="molecule type" value="Genomic_DNA"/>
</dbReference>
<keyword evidence="2" id="KW-1185">Reference proteome</keyword>
<comment type="caution">
    <text evidence="1">The sequence shown here is derived from an EMBL/GenBank/DDBJ whole genome shotgun (WGS) entry which is preliminary data.</text>
</comment>
<proteinExistence type="predicted"/>
<gene>
    <name evidence="1" type="ORF">QFC21_003765</name>
</gene>
<reference evidence="1" key="1">
    <citation type="submission" date="2023-04" db="EMBL/GenBank/DDBJ databases">
        <title>Draft Genome sequencing of Naganishia species isolated from polar environments using Oxford Nanopore Technology.</title>
        <authorList>
            <person name="Leo P."/>
            <person name="Venkateswaran K."/>
        </authorList>
    </citation>
    <scope>NUCLEOTIDE SEQUENCE</scope>
    <source>
        <strain evidence="1">MNA-CCFEE 5423</strain>
    </source>
</reference>
<name>A0ACC2VMJ7_9TREE</name>
<sequence>MNSNSPSSAIQRQLPVANGMRPQQEQHLASGQLNQGFPSGARNFRPRPNQPRYGVSAQESNLSRSTTRTSEGELAPVNQAALDGLRNFHKEEQTIRNDLAIRYTVSGEWGGNHIKGASPEDTCKEYPKLRRLMELKQDQVFELAHPPLHMTFDPIDEPLMSLTKHLPIPFDVILIDPPPSYDWAKITSIPIRLISADPSFVFLWVGDAAGEGLERGREALLKWGFRRCEEILWIKPNKNAIRAKKAHLQGGEGAEGSDVARWMQQGRKDTDDQPKNVMITQKEHCLMGIRGTVRRKTDNWFVHCNVDTDIMVWERDEEDENASRFPPQLYTIIENFCLGTRRLELFGPKSRAREGWVTLGEDDLVVRGNDVASSHSVQEYTPEKYSAILQATADQNGRHVLPQVEEIEAIRPKSPTRGERPGSSYPASGQSTPLVYSGPGVNPNRPHPPNSGHRQGSFRPPRFPTQAPAANWNNSRDDARPGMPNPQWRPMPPRMYPSRTQTNPPAFVPAIPLFDMSQMRAEVGRMENGFMNLSMNDSAREVSVPPQMYGTQDTYPPYVNHLYPPPPPQPYPQPQQYMAECNPNPNRTDTQTLNQPFLRRFAANNQQPRYMEQHSRTNQPSFADQQAYMNHPAYANQKQQMDSQHPGSSEVYSGYPNGQFFDESHVGQYHSRDSTYRNPALGQGNYSPAYHPQQ</sequence>
<protein>
    <submittedName>
        <fullName evidence="1">Uncharacterized protein</fullName>
    </submittedName>
</protein>